<protein>
    <submittedName>
        <fullName evidence="1">Uncharacterized protein</fullName>
    </submittedName>
</protein>
<comment type="caution">
    <text evidence="1">The sequence shown here is derived from an EMBL/GenBank/DDBJ whole genome shotgun (WGS) entry which is preliminary data.</text>
</comment>
<evidence type="ECO:0000313" key="2">
    <source>
        <dbReference type="Proteomes" id="UP001164929"/>
    </source>
</evidence>
<proteinExistence type="predicted"/>
<keyword evidence="2" id="KW-1185">Reference proteome</keyword>
<sequence>MDSDNDFTFCQLPFVFHEINFDYPESLDSPTRGLFPWDEVLNNTTNRWDPCGSVIKGRVYYLSPSLKFSSGRYHDY</sequence>
<dbReference type="AlphaFoldDB" id="A0AAD6RPY3"/>
<evidence type="ECO:0000313" key="1">
    <source>
        <dbReference type="EMBL" id="KAJ7012949.1"/>
    </source>
</evidence>
<accession>A0AAD6RPY3</accession>
<organism evidence="1 2">
    <name type="scientific">Populus alba x Populus x berolinensis</name>
    <dbReference type="NCBI Taxonomy" id="444605"/>
    <lineage>
        <taxon>Eukaryota</taxon>
        <taxon>Viridiplantae</taxon>
        <taxon>Streptophyta</taxon>
        <taxon>Embryophyta</taxon>
        <taxon>Tracheophyta</taxon>
        <taxon>Spermatophyta</taxon>
        <taxon>Magnoliopsida</taxon>
        <taxon>eudicotyledons</taxon>
        <taxon>Gunneridae</taxon>
        <taxon>Pentapetalae</taxon>
        <taxon>rosids</taxon>
        <taxon>fabids</taxon>
        <taxon>Malpighiales</taxon>
        <taxon>Salicaceae</taxon>
        <taxon>Saliceae</taxon>
        <taxon>Populus</taxon>
    </lineage>
</organism>
<name>A0AAD6RPY3_9ROSI</name>
<gene>
    <name evidence="1" type="ORF">NC653_002856</name>
</gene>
<dbReference type="EMBL" id="JAQIZT010000001">
    <property type="protein sequence ID" value="KAJ7012949.1"/>
    <property type="molecule type" value="Genomic_DNA"/>
</dbReference>
<dbReference type="Proteomes" id="UP001164929">
    <property type="component" value="Chromosome 1"/>
</dbReference>
<reference evidence="1 2" key="1">
    <citation type="journal article" date="2023" name="Mol. Ecol. Resour.">
        <title>Chromosome-level genome assembly of a triploid poplar Populus alba 'Berolinensis'.</title>
        <authorList>
            <person name="Chen S."/>
            <person name="Yu Y."/>
            <person name="Wang X."/>
            <person name="Wang S."/>
            <person name="Zhang T."/>
            <person name="Zhou Y."/>
            <person name="He R."/>
            <person name="Meng N."/>
            <person name="Wang Y."/>
            <person name="Liu W."/>
            <person name="Liu Z."/>
            <person name="Liu J."/>
            <person name="Guo Q."/>
            <person name="Huang H."/>
            <person name="Sederoff R.R."/>
            <person name="Wang G."/>
            <person name="Qu G."/>
            <person name="Chen S."/>
        </authorList>
    </citation>
    <scope>NUCLEOTIDE SEQUENCE [LARGE SCALE GENOMIC DNA]</scope>
    <source>
        <strain evidence="1">SC-2020</strain>
    </source>
</reference>